<proteinExistence type="predicted"/>
<sequence length="44" mass="4747">MIKSRCYVDSSGFYAGGSTVVTPNRRLRELSLPKSRLGSPSAAM</sequence>
<accession>A0AA96RM82</accession>
<dbReference type="EMBL" id="CP130319">
    <property type="protein sequence ID" value="WNR46460.1"/>
    <property type="molecule type" value="Genomic_DNA"/>
</dbReference>
<protein>
    <submittedName>
        <fullName evidence="1">Uncharacterized protein</fullName>
    </submittedName>
</protein>
<gene>
    <name evidence="1" type="ORF">MJB10_10325</name>
</gene>
<reference evidence="1" key="1">
    <citation type="submission" date="2022-02" db="EMBL/GenBank/DDBJ databases">
        <title>Paenibacillus sp. MBLB1832 Whole Genome Shotgun Sequencing.</title>
        <authorList>
            <person name="Hwang C.Y."/>
            <person name="Cho E.-S."/>
            <person name="Seo M.-J."/>
        </authorList>
    </citation>
    <scope>NUCLEOTIDE SEQUENCE</scope>
    <source>
        <strain evidence="1">MBLB1832</strain>
    </source>
</reference>
<evidence type="ECO:0000313" key="2">
    <source>
        <dbReference type="Proteomes" id="UP001304650"/>
    </source>
</evidence>
<keyword evidence="2" id="KW-1185">Reference proteome</keyword>
<dbReference type="Proteomes" id="UP001304650">
    <property type="component" value="Chromosome"/>
</dbReference>
<dbReference type="KEGG" id="proo:MJB10_10325"/>
<evidence type="ECO:0000313" key="1">
    <source>
        <dbReference type="EMBL" id="WNR46460.1"/>
    </source>
</evidence>
<dbReference type="AlphaFoldDB" id="A0AA96RM82"/>
<name>A0AA96RM82_9BACL</name>
<dbReference type="RefSeq" id="WP_314804423.1">
    <property type="nucleotide sequence ID" value="NZ_CP130319.1"/>
</dbReference>
<organism evidence="1 2">
    <name type="scientific">Paenibacillus roseopurpureus</name>
    <dbReference type="NCBI Taxonomy" id="2918901"/>
    <lineage>
        <taxon>Bacteria</taxon>
        <taxon>Bacillati</taxon>
        <taxon>Bacillota</taxon>
        <taxon>Bacilli</taxon>
        <taxon>Bacillales</taxon>
        <taxon>Paenibacillaceae</taxon>
        <taxon>Paenibacillus</taxon>
    </lineage>
</organism>